<feature type="transmembrane region" description="Helical" evidence="7">
    <location>
        <begin position="284"/>
        <end position="303"/>
    </location>
</feature>
<dbReference type="RefSeq" id="WP_179579106.1">
    <property type="nucleotide sequence ID" value="NZ_JACCFM010000001.1"/>
</dbReference>
<protein>
    <submittedName>
        <fullName evidence="10">ABC-type sugar transport system permease subunit</fullName>
    </submittedName>
</protein>
<dbReference type="PROSITE" id="PS50928">
    <property type="entry name" value="ABC_TM1"/>
    <property type="match status" value="1"/>
</dbReference>
<evidence type="ECO:0000256" key="3">
    <source>
        <dbReference type="ARBA" id="ARBA00022475"/>
    </source>
</evidence>
<feature type="transmembrane region" description="Helical" evidence="7">
    <location>
        <begin position="220"/>
        <end position="245"/>
    </location>
</feature>
<keyword evidence="5 7" id="KW-1133">Transmembrane helix</keyword>
<dbReference type="AlphaFoldDB" id="A0A7Z0EF84"/>
<dbReference type="GO" id="GO:0005886">
    <property type="term" value="C:plasma membrane"/>
    <property type="evidence" value="ECO:0007669"/>
    <property type="project" value="UniProtKB-SubCell"/>
</dbReference>
<dbReference type="Proteomes" id="UP000537260">
    <property type="component" value="Unassembled WGS sequence"/>
</dbReference>
<reference evidence="10 11" key="1">
    <citation type="submission" date="2020-07" db="EMBL/GenBank/DDBJ databases">
        <title>Sequencing the genomes of 1000 actinobacteria strains.</title>
        <authorList>
            <person name="Klenk H.-P."/>
        </authorList>
    </citation>
    <scope>NUCLEOTIDE SEQUENCE [LARGE SCALE GENOMIC DNA]</scope>
    <source>
        <strain evidence="10 11">LI1</strain>
    </source>
</reference>
<evidence type="ECO:0000313" key="10">
    <source>
        <dbReference type="EMBL" id="NYJ20501.1"/>
    </source>
</evidence>
<feature type="transmembrane region" description="Helical" evidence="7">
    <location>
        <begin position="175"/>
        <end position="199"/>
    </location>
</feature>
<organism evidence="10 11">
    <name type="scientific">Glaciibacter psychrotolerans</name>
    <dbReference type="NCBI Taxonomy" id="670054"/>
    <lineage>
        <taxon>Bacteria</taxon>
        <taxon>Bacillati</taxon>
        <taxon>Actinomycetota</taxon>
        <taxon>Actinomycetes</taxon>
        <taxon>Micrococcales</taxon>
        <taxon>Microbacteriaceae</taxon>
        <taxon>Glaciibacter</taxon>
    </lineage>
</organism>
<feature type="region of interest" description="Disordered" evidence="8">
    <location>
        <begin position="1"/>
        <end position="22"/>
    </location>
</feature>
<comment type="subcellular location">
    <subcellularLocation>
        <location evidence="1 7">Cell membrane</location>
        <topology evidence="1 7">Multi-pass membrane protein</topology>
    </subcellularLocation>
</comment>
<comment type="caution">
    <text evidence="10">The sequence shown here is derived from an EMBL/GenBank/DDBJ whole genome shotgun (WGS) entry which is preliminary data.</text>
</comment>
<proteinExistence type="inferred from homology"/>
<evidence type="ECO:0000256" key="8">
    <source>
        <dbReference type="SAM" id="MobiDB-lite"/>
    </source>
</evidence>
<evidence type="ECO:0000256" key="5">
    <source>
        <dbReference type="ARBA" id="ARBA00022989"/>
    </source>
</evidence>
<feature type="transmembrane region" description="Helical" evidence="7">
    <location>
        <begin position="30"/>
        <end position="50"/>
    </location>
</feature>
<dbReference type="EMBL" id="JACCFM010000001">
    <property type="protein sequence ID" value="NYJ20501.1"/>
    <property type="molecule type" value="Genomic_DNA"/>
</dbReference>
<feature type="transmembrane region" description="Helical" evidence="7">
    <location>
        <begin position="127"/>
        <end position="147"/>
    </location>
</feature>
<keyword evidence="4 7" id="KW-0812">Transmembrane</keyword>
<evidence type="ECO:0000256" key="6">
    <source>
        <dbReference type="ARBA" id="ARBA00023136"/>
    </source>
</evidence>
<dbReference type="CDD" id="cd06261">
    <property type="entry name" value="TM_PBP2"/>
    <property type="match status" value="1"/>
</dbReference>
<keyword evidence="2 7" id="KW-0813">Transport</keyword>
<sequence length="307" mass="33280">MLLSATKALPTTTAPSERPRKTRRDALRRYGPALLLVSPALVATAIFFFIPMGFSLVYSFTQYNGITDPQWVGFANYTDLFMDPLFRTAWLNTILFALITMTVGPALGLASALLLNRQIRGRGFFRAAYFIPVTISLVVVATLWKMLLNERGLLNAALATIGLPGHDWLSDPATALPAVAVASIWQGFGFETVIFLAALQTVPADLYEAAKIDGAGAWRSFLAVTLPALRPTTLFVFVVGVIGAFQVFDQVFVMTQGGPIGSTTTVVYYLVDRFRALDLGHASASAYVLVLVLGVASIVQLRLGRRA</sequence>
<evidence type="ECO:0000256" key="4">
    <source>
        <dbReference type="ARBA" id="ARBA00022692"/>
    </source>
</evidence>
<keyword evidence="3" id="KW-1003">Cell membrane</keyword>
<dbReference type="SUPFAM" id="SSF161098">
    <property type="entry name" value="MetI-like"/>
    <property type="match status" value="1"/>
</dbReference>
<evidence type="ECO:0000256" key="1">
    <source>
        <dbReference type="ARBA" id="ARBA00004651"/>
    </source>
</evidence>
<accession>A0A7Z0EF84</accession>
<keyword evidence="11" id="KW-1185">Reference proteome</keyword>
<keyword evidence="6 7" id="KW-0472">Membrane</keyword>
<dbReference type="Gene3D" id="1.10.3720.10">
    <property type="entry name" value="MetI-like"/>
    <property type="match status" value="1"/>
</dbReference>
<feature type="transmembrane region" description="Helical" evidence="7">
    <location>
        <begin position="89"/>
        <end position="115"/>
    </location>
</feature>
<dbReference type="InterPro" id="IPR035906">
    <property type="entry name" value="MetI-like_sf"/>
</dbReference>
<dbReference type="PANTHER" id="PTHR30193:SF41">
    <property type="entry name" value="DIACETYLCHITOBIOSE UPTAKE SYSTEM PERMEASE PROTEIN NGCF"/>
    <property type="match status" value="1"/>
</dbReference>
<dbReference type="InterPro" id="IPR000515">
    <property type="entry name" value="MetI-like"/>
</dbReference>
<feature type="domain" description="ABC transmembrane type-1" evidence="9">
    <location>
        <begin position="90"/>
        <end position="300"/>
    </location>
</feature>
<evidence type="ECO:0000256" key="7">
    <source>
        <dbReference type="RuleBase" id="RU363032"/>
    </source>
</evidence>
<dbReference type="InterPro" id="IPR051393">
    <property type="entry name" value="ABC_transporter_permease"/>
</dbReference>
<keyword evidence="10" id="KW-0762">Sugar transport</keyword>
<dbReference type="PANTHER" id="PTHR30193">
    <property type="entry name" value="ABC TRANSPORTER PERMEASE PROTEIN"/>
    <property type="match status" value="1"/>
</dbReference>
<name>A0A7Z0EF84_9MICO</name>
<dbReference type="GO" id="GO:0055085">
    <property type="term" value="P:transmembrane transport"/>
    <property type="evidence" value="ECO:0007669"/>
    <property type="project" value="InterPro"/>
</dbReference>
<comment type="similarity">
    <text evidence="7">Belongs to the binding-protein-dependent transport system permease family.</text>
</comment>
<dbReference type="Pfam" id="PF00528">
    <property type="entry name" value="BPD_transp_1"/>
    <property type="match status" value="1"/>
</dbReference>
<evidence type="ECO:0000259" key="9">
    <source>
        <dbReference type="PROSITE" id="PS50928"/>
    </source>
</evidence>
<gene>
    <name evidence="10" type="ORF">HNR05_002292</name>
</gene>
<evidence type="ECO:0000313" key="11">
    <source>
        <dbReference type="Proteomes" id="UP000537260"/>
    </source>
</evidence>
<evidence type="ECO:0000256" key="2">
    <source>
        <dbReference type="ARBA" id="ARBA00022448"/>
    </source>
</evidence>